<proteinExistence type="inferred from homology"/>
<dbReference type="GO" id="GO:1901858">
    <property type="term" value="P:regulation of mitochondrial DNA metabolic process"/>
    <property type="evidence" value="ECO:0007669"/>
    <property type="project" value="TreeGrafter"/>
</dbReference>
<dbReference type="PANTHER" id="PTHR11266">
    <property type="entry name" value="PEROXISOMAL MEMBRANE PROTEIN 2, PXMP2 MPV17"/>
    <property type="match status" value="1"/>
</dbReference>
<organism evidence="8 9">
    <name type="scientific">Oedothorax gibbosus</name>
    <dbReference type="NCBI Taxonomy" id="931172"/>
    <lineage>
        <taxon>Eukaryota</taxon>
        <taxon>Metazoa</taxon>
        <taxon>Ecdysozoa</taxon>
        <taxon>Arthropoda</taxon>
        <taxon>Chelicerata</taxon>
        <taxon>Arachnida</taxon>
        <taxon>Araneae</taxon>
        <taxon>Araneomorphae</taxon>
        <taxon>Entelegynae</taxon>
        <taxon>Araneoidea</taxon>
        <taxon>Linyphiidae</taxon>
        <taxon>Erigoninae</taxon>
        <taxon>Oedothorax</taxon>
    </lineage>
</organism>
<feature type="transmembrane region" description="Helical" evidence="7">
    <location>
        <begin position="91"/>
        <end position="112"/>
    </location>
</feature>
<sequence length="182" mass="21084">MSYIWKLYTKTLYKHPWKTQLLTTGFLMGSSDVIAQKAIEKRDLKQMEPVRIGRFAILGTCFVAPVLRTWYNVLEKAIGTVGKTVGLRKMLVDQLIFTPFFLVNFLIVSGALQRQPWSVIKAKIDQDYFTILKTNYMLWPGAQLITFYVIPIPFRIIFVSFVALLWNTYLASQANKNFRTSE</sequence>
<comment type="subcellular location">
    <subcellularLocation>
        <location evidence="1">Membrane</location>
        <topology evidence="1">Multi-pass membrane protein</topology>
    </subcellularLocation>
</comment>
<evidence type="ECO:0000256" key="2">
    <source>
        <dbReference type="ARBA" id="ARBA00006824"/>
    </source>
</evidence>
<gene>
    <name evidence="8" type="ORF">JTE90_002853</name>
</gene>
<feature type="transmembrane region" description="Helical" evidence="7">
    <location>
        <begin position="145"/>
        <end position="166"/>
    </location>
</feature>
<evidence type="ECO:0000313" key="9">
    <source>
        <dbReference type="Proteomes" id="UP000827092"/>
    </source>
</evidence>
<dbReference type="PANTHER" id="PTHR11266:SF17">
    <property type="entry name" value="PROTEIN MPV17"/>
    <property type="match status" value="1"/>
</dbReference>
<dbReference type="EMBL" id="JAFNEN010000416">
    <property type="protein sequence ID" value="KAG8183471.1"/>
    <property type="molecule type" value="Genomic_DNA"/>
</dbReference>
<dbReference type="AlphaFoldDB" id="A0AAV6UH61"/>
<name>A0AAV6UH61_9ARAC</name>
<comment type="similarity">
    <text evidence="2 7">Belongs to the peroxisomal membrane protein PXMP2/4 family.</text>
</comment>
<evidence type="ECO:0000256" key="1">
    <source>
        <dbReference type="ARBA" id="ARBA00004141"/>
    </source>
</evidence>
<evidence type="ECO:0000313" key="8">
    <source>
        <dbReference type="EMBL" id="KAG8183471.1"/>
    </source>
</evidence>
<feature type="transmembrane region" description="Helical" evidence="7">
    <location>
        <begin position="51"/>
        <end position="71"/>
    </location>
</feature>
<dbReference type="GO" id="GO:0015267">
    <property type="term" value="F:channel activity"/>
    <property type="evidence" value="ECO:0007669"/>
    <property type="project" value="TreeGrafter"/>
</dbReference>
<reference evidence="8 9" key="1">
    <citation type="journal article" date="2022" name="Nat. Ecol. Evol.">
        <title>A masculinizing supergene underlies an exaggerated male reproductive morph in a spider.</title>
        <authorList>
            <person name="Hendrickx F."/>
            <person name="De Corte Z."/>
            <person name="Sonet G."/>
            <person name="Van Belleghem S.M."/>
            <person name="Kostlbacher S."/>
            <person name="Vangestel C."/>
        </authorList>
    </citation>
    <scope>NUCLEOTIDE SEQUENCE [LARGE SCALE GENOMIC DNA]</scope>
    <source>
        <strain evidence="8">W744_W776</strain>
    </source>
</reference>
<keyword evidence="5 7" id="KW-0472">Membrane</keyword>
<dbReference type="GO" id="GO:0016020">
    <property type="term" value="C:membrane"/>
    <property type="evidence" value="ECO:0007669"/>
    <property type="project" value="UniProtKB-SubCell"/>
</dbReference>
<evidence type="ECO:0000256" key="6">
    <source>
        <dbReference type="ARBA" id="ARBA00049743"/>
    </source>
</evidence>
<evidence type="ECO:0000256" key="4">
    <source>
        <dbReference type="ARBA" id="ARBA00022989"/>
    </source>
</evidence>
<accession>A0AAV6UH61</accession>
<evidence type="ECO:0000256" key="5">
    <source>
        <dbReference type="ARBA" id="ARBA00023136"/>
    </source>
</evidence>
<dbReference type="InterPro" id="IPR007248">
    <property type="entry name" value="Mpv17_PMP22"/>
</dbReference>
<keyword evidence="3 7" id="KW-0812">Transmembrane</keyword>
<comment type="caution">
    <text evidence="8">The sequence shown here is derived from an EMBL/GenBank/DDBJ whole genome shotgun (WGS) entry which is preliminary data.</text>
</comment>
<keyword evidence="9" id="KW-1185">Reference proteome</keyword>
<dbReference type="Pfam" id="PF04117">
    <property type="entry name" value="Mpv17_PMP22"/>
    <property type="match status" value="1"/>
</dbReference>
<protein>
    <recommendedName>
        <fullName evidence="6">Mitochondrial inner membrane protein Mpv17</fullName>
    </recommendedName>
</protein>
<evidence type="ECO:0000256" key="3">
    <source>
        <dbReference type="ARBA" id="ARBA00022692"/>
    </source>
</evidence>
<keyword evidence="4 7" id="KW-1133">Transmembrane helix</keyword>
<evidence type="ECO:0000256" key="7">
    <source>
        <dbReference type="RuleBase" id="RU363053"/>
    </source>
</evidence>
<dbReference type="Proteomes" id="UP000827092">
    <property type="component" value="Unassembled WGS sequence"/>
</dbReference>
<dbReference type="GO" id="GO:0005739">
    <property type="term" value="C:mitochondrion"/>
    <property type="evidence" value="ECO:0007669"/>
    <property type="project" value="TreeGrafter"/>
</dbReference>